<dbReference type="EMBL" id="PZQS01000013">
    <property type="protein sequence ID" value="PVD19315.1"/>
    <property type="molecule type" value="Genomic_DNA"/>
</dbReference>
<proteinExistence type="predicted"/>
<accession>A0A2T7NDU2</accession>
<dbReference type="AlphaFoldDB" id="A0A2T7NDU2"/>
<gene>
    <name evidence="1" type="ORF">C0Q70_19802</name>
</gene>
<protein>
    <submittedName>
        <fullName evidence="1">Uncharacterized protein</fullName>
    </submittedName>
</protein>
<evidence type="ECO:0000313" key="2">
    <source>
        <dbReference type="Proteomes" id="UP000245119"/>
    </source>
</evidence>
<name>A0A2T7NDU2_POMCA</name>
<comment type="caution">
    <text evidence="1">The sequence shown here is derived from an EMBL/GenBank/DDBJ whole genome shotgun (WGS) entry which is preliminary data.</text>
</comment>
<evidence type="ECO:0000313" key="1">
    <source>
        <dbReference type="EMBL" id="PVD19315.1"/>
    </source>
</evidence>
<keyword evidence="2" id="KW-1185">Reference proteome</keyword>
<reference evidence="1 2" key="1">
    <citation type="submission" date="2018-04" db="EMBL/GenBank/DDBJ databases">
        <title>The genome of golden apple snail Pomacea canaliculata provides insight into stress tolerance and invasive adaptation.</title>
        <authorList>
            <person name="Liu C."/>
            <person name="Liu B."/>
            <person name="Ren Y."/>
            <person name="Zhang Y."/>
            <person name="Wang H."/>
            <person name="Li S."/>
            <person name="Jiang F."/>
            <person name="Yin L."/>
            <person name="Zhang G."/>
            <person name="Qian W."/>
            <person name="Fan W."/>
        </authorList>
    </citation>
    <scope>NUCLEOTIDE SEQUENCE [LARGE SCALE GENOMIC DNA]</scope>
    <source>
        <strain evidence="1">SZHN2017</strain>
        <tissue evidence="1">Muscle</tissue>
    </source>
</reference>
<sequence length="123" mass="13427">MSKVLPASGGFNWVEPSTSTRSTQRYSNLFDMCSHICGYLILTFIPSRGAYPSFILKASVVFYEHTWSRQVVEDDERAPSLGVAASLHAHCLSSHPAERCVKRASTAGLLQARAARTNAVPQG</sequence>
<dbReference type="Proteomes" id="UP000245119">
    <property type="component" value="Linkage Group LG13"/>
</dbReference>
<organism evidence="1 2">
    <name type="scientific">Pomacea canaliculata</name>
    <name type="common">Golden apple snail</name>
    <dbReference type="NCBI Taxonomy" id="400727"/>
    <lineage>
        <taxon>Eukaryota</taxon>
        <taxon>Metazoa</taxon>
        <taxon>Spiralia</taxon>
        <taxon>Lophotrochozoa</taxon>
        <taxon>Mollusca</taxon>
        <taxon>Gastropoda</taxon>
        <taxon>Caenogastropoda</taxon>
        <taxon>Architaenioglossa</taxon>
        <taxon>Ampullarioidea</taxon>
        <taxon>Ampullariidae</taxon>
        <taxon>Pomacea</taxon>
    </lineage>
</organism>